<gene>
    <name evidence="2" type="ORF">BB050_01295</name>
</gene>
<feature type="transmembrane region" description="Helical" evidence="1">
    <location>
        <begin position="12"/>
        <end position="33"/>
    </location>
</feature>
<evidence type="ECO:0000313" key="3">
    <source>
        <dbReference type="Proteomes" id="UP000093276"/>
    </source>
</evidence>
<keyword evidence="1" id="KW-1133">Transmembrane helix</keyword>
<name>A0AAC9CYC0_9FLAO</name>
<keyword evidence="1" id="KW-0812">Transmembrane</keyword>
<dbReference type="EMBL" id="CP016907">
    <property type="protein sequence ID" value="AOC94426.1"/>
    <property type="molecule type" value="Genomic_DNA"/>
</dbReference>
<accession>A0AAC9CYC0</accession>
<evidence type="ECO:0000313" key="2">
    <source>
        <dbReference type="EMBL" id="AOC94426.1"/>
    </source>
</evidence>
<organism evidence="2 3">
    <name type="scientific">Flavobacterium anhuiense</name>
    <dbReference type="NCBI Taxonomy" id="459526"/>
    <lineage>
        <taxon>Bacteria</taxon>
        <taxon>Pseudomonadati</taxon>
        <taxon>Bacteroidota</taxon>
        <taxon>Flavobacteriia</taxon>
        <taxon>Flavobacteriales</taxon>
        <taxon>Flavobacteriaceae</taxon>
        <taxon>Flavobacterium</taxon>
    </lineage>
</organism>
<proteinExistence type="predicted"/>
<protein>
    <submittedName>
        <fullName evidence="2">Uncharacterized protein</fullName>
    </submittedName>
</protein>
<dbReference type="Proteomes" id="UP000093276">
    <property type="component" value="Chromosome"/>
</dbReference>
<keyword evidence="1" id="KW-0472">Membrane</keyword>
<dbReference type="AlphaFoldDB" id="A0AAC9CYC0"/>
<evidence type="ECO:0000256" key="1">
    <source>
        <dbReference type="SAM" id="Phobius"/>
    </source>
</evidence>
<reference evidence="2 3" key="1">
    <citation type="submission" date="2016-08" db="EMBL/GenBank/DDBJ databases">
        <title>Complete genome sequence of Flavobacterium johnsoniae strain GSE09, a volatile-producing biocontrol agent isolated from cucumber (Cucumis sativus).</title>
        <authorList>
            <person name="Jeong J.-J."/>
            <person name="Oh J.Y."/>
            <person name="Jim Y.J."/>
            <person name="Sang M.K."/>
            <person name="Kim K.D."/>
        </authorList>
    </citation>
    <scope>NUCLEOTIDE SEQUENCE [LARGE SCALE GENOMIC DNA]</scope>
    <source>
        <strain evidence="2 3">GSE09</strain>
    </source>
</reference>
<sequence length="35" mass="4082">MLMFLWTLNNKVMIKIIVTALVVLVELVCKIFTMI</sequence>
<dbReference type="KEGG" id="fjg:BB050_01295"/>